<evidence type="ECO:0000256" key="7">
    <source>
        <dbReference type="SAM" id="Phobius"/>
    </source>
</evidence>
<feature type="transmembrane region" description="Helical" evidence="7">
    <location>
        <begin position="440"/>
        <end position="461"/>
    </location>
</feature>
<comment type="caution">
    <text evidence="9">The sequence shown here is derived from an EMBL/GenBank/DDBJ whole genome shotgun (WGS) entry which is preliminary data.</text>
</comment>
<feature type="transmembrane region" description="Helical" evidence="7">
    <location>
        <begin position="340"/>
        <end position="358"/>
    </location>
</feature>
<dbReference type="HOGENOM" id="CLU_009646_8_1_1"/>
<dbReference type="InterPro" id="IPR013057">
    <property type="entry name" value="AA_transpt_TM"/>
</dbReference>
<dbReference type="EMBL" id="AMGY01000007">
    <property type="protein sequence ID" value="EXJ79792.1"/>
    <property type="molecule type" value="Genomic_DNA"/>
</dbReference>
<evidence type="ECO:0000256" key="2">
    <source>
        <dbReference type="ARBA" id="ARBA00008066"/>
    </source>
</evidence>
<evidence type="ECO:0000256" key="1">
    <source>
        <dbReference type="ARBA" id="ARBA00004141"/>
    </source>
</evidence>
<evidence type="ECO:0000256" key="6">
    <source>
        <dbReference type="SAM" id="MobiDB-lite"/>
    </source>
</evidence>
<dbReference type="eggNOG" id="KOG1303">
    <property type="taxonomic scope" value="Eukaryota"/>
</dbReference>
<feature type="region of interest" description="Disordered" evidence="6">
    <location>
        <begin position="110"/>
        <end position="129"/>
    </location>
</feature>
<feature type="transmembrane region" description="Helical" evidence="7">
    <location>
        <begin position="572"/>
        <end position="592"/>
    </location>
</feature>
<keyword evidence="5 7" id="KW-0472">Membrane</keyword>
<protein>
    <recommendedName>
        <fullName evidence="8">Amino acid transporter transmembrane domain-containing protein</fullName>
    </recommendedName>
</protein>
<keyword evidence="3 7" id="KW-0812">Transmembrane</keyword>
<keyword evidence="10" id="KW-1185">Reference proteome</keyword>
<feature type="compositionally biased region" description="Polar residues" evidence="6">
    <location>
        <begin position="38"/>
        <end position="48"/>
    </location>
</feature>
<keyword evidence="4 7" id="KW-1133">Transmembrane helix</keyword>
<dbReference type="PANTHER" id="PTHR22950">
    <property type="entry name" value="AMINO ACID TRANSPORTER"/>
    <property type="match status" value="1"/>
</dbReference>
<feature type="transmembrane region" description="Helical" evidence="7">
    <location>
        <begin position="364"/>
        <end position="384"/>
    </location>
</feature>
<feature type="transmembrane region" description="Helical" evidence="7">
    <location>
        <begin position="598"/>
        <end position="623"/>
    </location>
</feature>
<evidence type="ECO:0000256" key="4">
    <source>
        <dbReference type="ARBA" id="ARBA00022989"/>
    </source>
</evidence>
<feature type="transmembrane region" description="Helical" evidence="7">
    <location>
        <begin position="516"/>
        <end position="536"/>
    </location>
</feature>
<accession>W9XGZ9</accession>
<dbReference type="STRING" id="1182542.W9XGZ9"/>
<dbReference type="GO" id="GO:0015179">
    <property type="term" value="F:L-amino acid transmembrane transporter activity"/>
    <property type="evidence" value="ECO:0007669"/>
    <property type="project" value="TreeGrafter"/>
</dbReference>
<evidence type="ECO:0000256" key="3">
    <source>
        <dbReference type="ARBA" id="ARBA00022692"/>
    </source>
</evidence>
<feature type="compositionally biased region" description="Polar residues" evidence="6">
    <location>
        <begin position="170"/>
        <end position="179"/>
    </location>
</feature>
<gene>
    <name evidence="9" type="ORF">A1O3_08077</name>
</gene>
<feature type="transmembrane region" description="Helical" evidence="7">
    <location>
        <begin position="391"/>
        <end position="412"/>
    </location>
</feature>
<feature type="region of interest" description="Disordered" evidence="6">
    <location>
        <begin position="1"/>
        <end position="65"/>
    </location>
</feature>
<dbReference type="AlphaFoldDB" id="W9XGZ9"/>
<dbReference type="Proteomes" id="UP000019478">
    <property type="component" value="Unassembled WGS sequence"/>
</dbReference>
<dbReference type="GO" id="GO:0005774">
    <property type="term" value="C:vacuolar membrane"/>
    <property type="evidence" value="ECO:0007669"/>
    <property type="project" value="TreeGrafter"/>
</dbReference>
<feature type="compositionally biased region" description="Acidic residues" evidence="6">
    <location>
        <begin position="149"/>
        <end position="161"/>
    </location>
</feature>
<dbReference type="OrthoDB" id="655540at2759"/>
<feature type="domain" description="Amino acid transporter transmembrane" evidence="8">
    <location>
        <begin position="257"/>
        <end position="656"/>
    </location>
</feature>
<dbReference type="RefSeq" id="XP_007736366.1">
    <property type="nucleotide sequence ID" value="XM_007738176.1"/>
</dbReference>
<feature type="transmembrane region" description="Helical" evidence="7">
    <location>
        <begin position="473"/>
        <end position="496"/>
    </location>
</feature>
<proteinExistence type="inferred from homology"/>
<feature type="region of interest" description="Disordered" evidence="6">
    <location>
        <begin position="220"/>
        <end position="239"/>
    </location>
</feature>
<evidence type="ECO:0000259" key="8">
    <source>
        <dbReference type="Pfam" id="PF01490"/>
    </source>
</evidence>
<sequence length="666" mass="73224">MSYRNRPPLPTSWNAYESGRASSFGSLESVPEDGQRNAPFSSTPTTHLVQGRNIDEGNASGLRRTSSIGRKFDSLRHLGGPNSIDNFAKSLQRAAAFREITPVRRLSISLADDDEEGGESGEQNTPEQSRSLLREQLDAYHIQNGSEDALQDEQSEAEEITEGSRLLPQEQRQAQKSPTSLLGSVPLLANQLGTSYGSISSRLTPAAQRRASILIAEQEETNRRAREHPEEFKDEPPRELEQEVLPDGEVVTRTVGESTVPMTVFNSTNVLIGVGILALPLGLRYSGWIIGLSLLTLAAITTAYTAKLLAKCLDTNTGSTTYGDIAFLAFDTWGRNSVEAIFILELTAANVALVILFADSMNSLLSGLGLNEWKILLTLGLIPLNFVPFRALSVTSVIGIFCCFGIIIIVFVDGLIKPHSPGSLRDLAQTYAFPEDWRTLPLSLGLFMAPWGGHSVFPAIYKDMRHPQKYGRAVKNTYIFTYGLDISMAVLGYLMFGDKVRDEVTSNILRDTSYPHALSFILVVLICIIPVTKVPLSNRPIMDTLNKKFRIDLREMDPKARLYSQKNWKHRAGRGAVAILVNMVPLCIAIGFPDFDSIMALMGSAFCFTICIILPIAFYLKIFSDGKEIGLVERVVDWFLVIICSVLAVLGTVFAILPKEKIGASG</sequence>
<evidence type="ECO:0000313" key="9">
    <source>
        <dbReference type="EMBL" id="EXJ79792.1"/>
    </source>
</evidence>
<reference evidence="9 10" key="1">
    <citation type="submission" date="2013-03" db="EMBL/GenBank/DDBJ databases">
        <title>The Genome Sequence of Capronia epimyces CBS 606.96.</title>
        <authorList>
            <consortium name="The Broad Institute Genomics Platform"/>
            <person name="Cuomo C."/>
            <person name="de Hoog S."/>
            <person name="Gorbushina A."/>
            <person name="Walker B."/>
            <person name="Young S.K."/>
            <person name="Zeng Q."/>
            <person name="Gargeya S."/>
            <person name="Fitzgerald M."/>
            <person name="Haas B."/>
            <person name="Abouelleil A."/>
            <person name="Allen A.W."/>
            <person name="Alvarado L."/>
            <person name="Arachchi H.M."/>
            <person name="Berlin A.M."/>
            <person name="Chapman S.B."/>
            <person name="Gainer-Dewar J."/>
            <person name="Goldberg J."/>
            <person name="Griggs A."/>
            <person name="Gujja S."/>
            <person name="Hansen M."/>
            <person name="Howarth C."/>
            <person name="Imamovic A."/>
            <person name="Ireland A."/>
            <person name="Larimer J."/>
            <person name="McCowan C."/>
            <person name="Murphy C."/>
            <person name="Pearson M."/>
            <person name="Poon T.W."/>
            <person name="Priest M."/>
            <person name="Roberts A."/>
            <person name="Saif S."/>
            <person name="Shea T."/>
            <person name="Sisk P."/>
            <person name="Sykes S."/>
            <person name="Wortman J."/>
            <person name="Nusbaum C."/>
            <person name="Birren B."/>
        </authorList>
    </citation>
    <scope>NUCLEOTIDE SEQUENCE [LARGE SCALE GENOMIC DNA]</scope>
    <source>
        <strain evidence="9 10">CBS 606.96</strain>
    </source>
</reference>
<evidence type="ECO:0000256" key="5">
    <source>
        <dbReference type="ARBA" id="ARBA00023136"/>
    </source>
</evidence>
<name>W9XGZ9_9EURO</name>
<feature type="transmembrane region" description="Helical" evidence="7">
    <location>
        <begin position="635"/>
        <end position="657"/>
    </location>
</feature>
<dbReference type="GeneID" id="19172166"/>
<dbReference type="PANTHER" id="PTHR22950:SF349">
    <property type="entry name" value="AMINO ACID TRANSPORTER TRANSMEMBRANE DOMAIN-CONTAINING PROTEIN"/>
    <property type="match status" value="1"/>
</dbReference>
<evidence type="ECO:0000313" key="10">
    <source>
        <dbReference type="Proteomes" id="UP000019478"/>
    </source>
</evidence>
<feature type="compositionally biased region" description="Polar residues" evidence="6">
    <location>
        <begin position="11"/>
        <end position="26"/>
    </location>
</feature>
<feature type="transmembrane region" description="Helical" evidence="7">
    <location>
        <begin position="288"/>
        <end position="306"/>
    </location>
</feature>
<organism evidence="9 10">
    <name type="scientific">Capronia epimyces CBS 606.96</name>
    <dbReference type="NCBI Taxonomy" id="1182542"/>
    <lineage>
        <taxon>Eukaryota</taxon>
        <taxon>Fungi</taxon>
        <taxon>Dikarya</taxon>
        <taxon>Ascomycota</taxon>
        <taxon>Pezizomycotina</taxon>
        <taxon>Eurotiomycetes</taxon>
        <taxon>Chaetothyriomycetidae</taxon>
        <taxon>Chaetothyriales</taxon>
        <taxon>Herpotrichiellaceae</taxon>
        <taxon>Capronia</taxon>
    </lineage>
</organism>
<comment type="subcellular location">
    <subcellularLocation>
        <location evidence="1">Membrane</location>
        <topology evidence="1">Multi-pass membrane protein</topology>
    </subcellularLocation>
</comment>
<feature type="region of interest" description="Disordered" evidence="6">
    <location>
        <begin position="147"/>
        <end position="179"/>
    </location>
</feature>
<dbReference type="Pfam" id="PF01490">
    <property type="entry name" value="Aa_trans"/>
    <property type="match status" value="1"/>
</dbReference>
<comment type="similarity">
    <text evidence="2">Belongs to the amino acid/polyamine transporter 2 family.</text>
</comment>